<dbReference type="PRINTS" id="PR00368">
    <property type="entry name" value="FADPNR"/>
</dbReference>
<dbReference type="KEGG" id="cmah:C1I91_27065"/>
<name>A0A3R5X584_9CLOT</name>
<dbReference type="AlphaFoldDB" id="A0A3R5X584"/>
<dbReference type="Pfam" id="PF18267">
    <property type="entry name" value="Rubredoxin_C"/>
    <property type="match status" value="1"/>
</dbReference>
<dbReference type="Proteomes" id="UP000286268">
    <property type="component" value="Chromosome"/>
</dbReference>
<keyword evidence="7" id="KW-0274">FAD</keyword>
<evidence type="ECO:0000256" key="6">
    <source>
        <dbReference type="ARBA" id="ARBA00022630"/>
    </source>
</evidence>
<evidence type="ECO:0000256" key="1">
    <source>
        <dbReference type="ARBA" id="ARBA00001962"/>
    </source>
</evidence>
<dbReference type="InterPro" id="IPR023753">
    <property type="entry name" value="FAD/NAD-binding_dom"/>
</dbReference>
<dbReference type="Gene3D" id="2.20.28.10">
    <property type="match status" value="1"/>
</dbReference>
<organism evidence="12 13">
    <name type="scientific">Clostridium manihotivorum</name>
    <dbReference type="NCBI Taxonomy" id="2320868"/>
    <lineage>
        <taxon>Bacteria</taxon>
        <taxon>Bacillati</taxon>
        <taxon>Bacillota</taxon>
        <taxon>Clostridia</taxon>
        <taxon>Eubacteriales</taxon>
        <taxon>Clostridiaceae</taxon>
        <taxon>Clostridium</taxon>
    </lineage>
</organism>
<feature type="domain" description="Rubredoxin-like" evidence="11">
    <location>
        <begin position="428"/>
        <end position="462"/>
    </location>
</feature>
<keyword evidence="8" id="KW-0249">Electron transport</keyword>
<evidence type="ECO:0000256" key="8">
    <source>
        <dbReference type="ARBA" id="ARBA00022982"/>
    </source>
</evidence>
<feature type="domain" description="Flavodoxin-like" evidence="10">
    <location>
        <begin position="260"/>
        <end position="399"/>
    </location>
</feature>
<keyword evidence="5" id="KW-0813">Transport</keyword>
<dbReference type="InterPro" id="IPR016156">
    <property type="entry name" value="FAD/NAD-linked_Rdtase_dimer_sf"/>
</dbReference>
<dbReference type="InterPro" id="IPR041575">
    <property type="entry name" value="Rubredoxin_C"/>
</dbReference>
<dbReference type="Pfam" id="PF07992">
    <property type="entry name" value="Pyr_redox_2"/>
    <property type="match status" value="1"/>
</dbReference>
<accession>A0A3R5X584</accession>
<dbReference type="RefSeq" id="WP_128215706.1">
    <property type="nucleotide sequence ID" value="NZ_CP025746.1"/>
</dbReference>
<dbReference type="SUPFAM" id="SSF57802">
    <property type="entry name" value="Rubredoxin-like"/>
    <property type="match status" value="1"/>
</dbReference>
<dbReference type="GO" id="GO:0005506">
    <property type="term" value="F:iron ion binding"/>
    <property type="evidence" value="ECO:0007669"/>
    <property type="project" value="InterPro"/>
</dbReference>
<dbReference type="GO" id="GO:0016787">
    <property type="term" value="F:hydrolase activity"/>
    <property type="evidence" value="ECO:0007669"/>
    <property type="project" value="UniProtKB-KW"/>
</dbReference>
<keyword evidence="6" id="KW-0285">Flavoprotein</keyword>
<evidence type="ECO:0000256" key="5">
    <source>
        <dbReference type="ARBA" id="ARBA00022448"/>
    </source>
</evidence>
<dbReference type="InterPro" id="IPR024934">
    <property type="entry name" value="Rubredoxin-like_dom"/>
</dbReference>
<dbReference type="InterPro" id="IPR001279">
    <property type="entry name" value="Metallo-B-lactamas"/>
</dbReference>
<dbReference type="Gene3D" id="3.40.50.360">
    <property type="match status" value="1"/>
</dbReference>
<dbReference type="Pfam" id="PF00258">
    <property type="entry name" value="Flavodoxin_1"/>
    <property type="match status" value="1"/>
</dbReference>
<gene>
    <name evidence="12" type="ORF">C1I91_27065</name>
</gene>
<dbReference type="Gene3D" id="3.30.390.30">
    <property type="match status" value="1"/>
</dbReference>
<dbReference type="GO" id="GO:0016651">
    <property type="term" value="F:oxidoreductase activity, acting on NAD(P)H"/>
    <property type="evidence" value="ECO:0007669"/>
    <property type="project" value="UniProtKB-ARBA"/>
</dbReference>
<dbReference type="SMART" id="SM00849">
    <property type="entry name" value="Lactamase_B"/>
    <property type="match status" value="1"/>
</dbReference>
<evidence type="ECO:0000313" key="13">
    <source>
        <dbReference type="Proteomes" id="UP000286268"/>
    </source>
</evidence>
<reference evidence="12 13" key="1">
    <citation type="submission" date="2018-01" db="EMBL/GenBank/DDBJ databases">
        <title>Genome Sequencing and Assembly of Anaerobacter polyendosporus strain CT4.</title>
        <authorList>
            <person name="Tachaapaikoon C."/>
            <person name="Sutheeworapong S."/>
            <person name="Jenjaroenpun P."/>
            <person name="Wongsurawat T."/>
            <person name="Nookeaw I."/>
            <person name="Cheawchanlertfa P."/>
            <person name="Kosugi A."/>
            <person name="Cheevadhanarak S."/>
            <person name="Ratanakhanokchai K."/>
        </authorList>
    </citation>
    <scope>NUCLEOTIDE SEQUENCE [LARGE SCALE GENOMIC DNA]</scope>
    <source>
        <strain evidence="12 13">CT4</strain>
    </source>
</reference>
<evidence type="ECO:0000313" key="12">
    <source>
        <dbReference type="EMBL" id="QAA35012.1"/>
    </source>
</evidence>
<dbReference type="PRINTS" id="PR00411">
    <property type="entry name" value="PNDRDTASEI"/>
</dbReference>
<evidence type="ECO:0000256" key="9">
    <source>
        <dbReference type="ARBA" id="ARBA00023004"/>
    </source>
</evidence>
<dbReference type="PANTHER" id="PTHR32145">
    <property type="entry name" value="DIFLAVIN FLAVOPROTEIN A 2-RELATED"/>
    <property type="match status" value="1"/>
</dbReference>
<protein>
    <submittedName>
        <fullName evidence="12">MBL fold metallo-hydrolase</fullName>
    </submittedName>
</protein>
<comment type="cofactor">
    <cofactor evidence="1">
        <name>Fe cation</name>
        <dbReference type="ChEBI" id="CHEBI:24875"/>
    </cofactor>
</comment>
<dbReference type="InterPro" id="IPR048574">
    <property type="entry name" value="RUBY_RBDX"/>
</dbReference>
<dbReference type="Pfam" id="PF21349">
    <property type="entry name" value="RUBY_RBDX"/>
    <property type="match status" value="1"/>
</dbReference>
<dbReference type="InterPro" id="IPR051285">
    <property type="entry name" value="NADH_oxidoreductase_modular"/>
</dbReference>
<keyword evidence="9" id="KW-0408">Iron</keyword>
<dbReference type="EMBL" id="CP025746">
    <property type="protein sequence ID" value="QAA35012.1"/>
    <property type="molecule type" value="Genomic_DNA"/>
</dbReference>
<evidence type="ECO:0000259" key="11">
    <source>
        <dbReference type="PROSITE" id="PS50903"/>
    </source>
</evidence>
<evidence type="ECO:0000256" key="4">
    <source>
        <dbReference type="ARBA" id="ARBA00007121"/>
    </source>
</evidence>
<dbReference type="SUPFAM" id="SSF52218">
    <property type="entry name" value="Flavoproteins"/>
    <property type="match status" value="1"/>
</dbReference>
<dbReference type="InterPro" id="IPR029039">
    <property type="entry name" value="Flavoprotein-like_sf"/>
</dbReference>
<evidence type="ECO:0000256" key="7">
    <source>
        <dbReference type="ARBA" id="ARBA00022827"/>
    </source>
</evidence>
<dbReference type="CDD" id="cd00729">
    <property type="entry name" value="rubredoxin_SM"/>
    <property type="match status" value="1"/>
</dbReference>
<dbReference type="OrthoDB" id="9807946at2"/>
<dbReference type="CDD" id="cd07709">
    <property type="entry name" value="flavodiiron_proteins_MBL-fold"/>
    <property type="match status" value="1"/>
</dbReference>
<dbReference type="InterPro" id="IPR045761">
    <property type="entry name" value="ODP_dom"/>
</dbReference>
<evidence type="ECO:0000256" key="2">
    <source>
        <dbReference type="ARBA" id="ARBA00001965"/>
    </source>
</evidence>
<dbReference type="InterPro" id="IPR036188">
    <property type="entry name" value="FAD/NAD-bd_sf"/>
</dbReference>
<dbReference type="SUPFAM" id="SSF51905">
    <property type="entry name" value="FAD/NAD(P)-binding domain"/>
    <property type="match status" value="2"/>
</dbReference>
<proteinExistence type="inferred from homology"/>
<dbReference type="SUPFAM" id="SSF56281">
    <property type="entry name" value="Metallo-hydrolase/oxidoreductase"/>
    <property type="match status" value="1"/>
</dbReference>
<dbReference type="PROSITE" id="PS50902">
    <property type="entry name" value="FLAVODOXIN_LIKE"/>
    <property type="match status" value="1"/>
</dbReference>
<dbReference type="InterPro" id="IPR008254">
    <property type="entry name" value="Flavodoxin/NO_synth"/>
</dbReference>
<dbReference type="Pfam" id="PF19583">
    <property type="entry name" value="ODP"/>
    <property type="match status" value="1"/>
</dbReference>
<dbReference type="Gene3D" id="3.60.15.10">
    <property type="entry name" value="Ribonuclease Z/Hydroxyacylglutathione hydrolase-like"/>
    <property type="match status" value="1"/>
</dbReference>
<dbReference type="PANTHER" id="PTHR32145:SF11">
    <property type="entry name" value="DIFLAVIN FLAVOPROTEIN A 2-RELATED"/>
    <property type="match status" value="1"/>
</dbReference>
<comment type="similarity">
    <text evidence="4">In the N-terminal section; belongs to the zinc metallo-hydrolase group 3 family.</text>
</comment>
<evidence type="ECO:0000256" key="3">
    <source>
        <dbReference type="ARBA" id="ARBA00001974"/>
    </source>
</evidence>
<keyword evidence="12" id="KW-0378">Hydrolase</keyword>
<comment type="cofactor">
    <cofactor evidence="3">
        <name>FAD</name>
        <dbReference type="ChEBI" id="CHEBI:57692"/>
    </cofactor>
</comment>
<keyword evidence="13" id="KW-1185">Reference proteome</keyword>
<sequence length="884" mass="97195">MRSLEVKNDIHWVGALDPDLRVFDIIMYTPNGTTYNSYVVKGSEKVAIFETVKVQFFDQYISRLKSLDVDINNIDYIVVDHTEPDHAGSVAKLLELSPNAKIVGSAPAIKFMHKIANTKFEAIVVNDGDTISLGNKTLQFLSVPFLHWPDSIYTYVKEDKLLITCDSFGSHFCFEGVFDDLIPAEDHDRYMESLRYYYDCIMGPFKPYVLKAIDKIKDLEIDTICTGHGPILRTTPWDVVNLYKEWSTPPSPREDGKKKITISYVSAYGYTEQLAYKIAEGINTTGAYEIKVYNVINHDMKDIVADISDSDGILFGSPTIVSELLEPIRDVLSKLNPVIHGGKVAAAFGSYGWSGEAVPRIETRLEELKMKIYGPGLKINFKPSEEDLQKAFEFGVGFGEMVLEKKKSDFKPKKQSTVEKIEGGDGELKLWKCVICGEIFEGELPPEICPVCGAGSDQFVEVEREAAAPVKESNDRYVIIGNGAAGFYAAKSIRENNKKGEITIVSKEEVRSYFRPQLSDLLTKDIADEKFYIAPEKWYEENSITQLLGVTVTSIDSNDKVVSLDNGQNLSYDKLILANGSYNFIPPTAVISDKGESLAELNSFNYKTIDGIYTIKDLNDTFEVRDALKLSKKAIVIGGGLLGLEAAAEISKKGTEVTVVEFLPRLLPRQLDEAGSQLFKNIIDNSEVDILLGECCKEIVVKDNKVVGIKLGSGKTLDCDLLLFSVGVRPHCELAKLAGVDINRGILVNDNMETNIADIYACGDVAELNGIVYGNWPAAIEMGKVAGTNSVVSCKSFNKFVSSVMFNALGAHVFSAGSVDFADESLEEVPYNNLPEGQYGKLFFKADKLVAGILIGGLAKATKILSGIGKGISKSEAVSSGLIS</sequence>
<dbReference type="Gene3D" id="3.50.50.60">
    <property type="entry name" value="FAD/NAD(P)-binding domain"/>
    <property type="match status" value="2"/>
</dbReference>
<dbReference type="GO" id="GO:0010181">
    <property type="term" value="F:FMN binding"/>
    <property type="evidence" value="ECO:0007669"/>
    <property type="project" value="InterPro"/>
</dbReference>
<dbReference type="InterPro" id="IPR036866">
    <property type="entry name" value="RibonucZ/Hydroxyglut_hydro"/>
</dbReference>
<evidence type="ECO:0000259" key="10">
    <source>
        <dbReference type="PROSITE" id="PS50902"/>
    </source>
</evidence>
<comment type="cofactor">
    <cofactor evidence="2">
        <name>Fe(3+)</name>
        <dbReference type="ChEBI" id="CHEBI:29034"/>
    </cofactor>
</comment>
<dbReference type="PROSITE" id="PS50903">
    <property type="entry name" value="RUBREDOXIN_LIKE"/>
    <property type="match status" value="1"/>
</dbReference>